<accession>A0AAV3TBZ9</accession>
<dbReference type="EMBL" id="BAAADV010000003">
    <property type="protein sequence ID" value="GAA0672845.1"/>
    <property type="molecule type" value="Genomic_DNA"/>
</dbReference>
<proteinExistence type="predicted"/>
<organism evidence="1 2">
    <name type="scientific">Natronoarchaeum mannanilyticum</name>
    <dbReference type="NCBI Taxonomy" id="926360"/>
    <lineage>
        <taxon>Archaea</taxon>
        <taxon>Methanobacteriati</taxon>
        <taxon>Methanobacteriota</taxon>
        <taxon>Stenosarchaea group</taxon>
        <taxon>Halobacteria</taxon>
        <taxon>Halobacteriales</taxon>
        <taxon>Natronoarchaeaceae</taxon>
    </lineage>
</organism>
<comment type="caution">
    <text evidence="1">The sequence shown here is derived from an EMBL/GenBank/DDBJ whole genome shotgun (WGS) entry which is preliminary data.</text>
</comment>
<gene>
    <name evidence="1" type="ORF">GCM10009020_19600</name>
</gene>
<dbReference type="AlphaFoldDB" id="A0AAV3TBZ9"/>
<reference evidence="1 2" key="1">
    <citation type="journal article" date="2019" name="Int. J. Syst. Evol. Microbiol.">
        <title>The Global Catalogue of Microorganisms (GCM) 10K type strain sequencing project: providing services to taxonomists for standard genome sequencing and annotation.</title>
        <authorList>
            <consortium name="The Broad Institute Genomics Platform"/>
            <consortium name="The Broad Institute Genome Sequencing Center for Infectious Disease"/>
            <person name="Wu L."/>
            <person name="Ma J."/>
        </authorList>
    </citation>
    <scope>NUCLEOTIDE SEQUENCE [LARGE SCALE GENOMIC DNA]</scope>
    <source>
        <strain evidence="1 2">JCM 16328</strain>
    </source>
</reference>
<name>A0AAV3TBZ9_9EURY</name>
<sequence length="91" mass="9552">MPAACACKSVASLARAANCSLGAVVIGSATDLATDSVTELPDNARQTRLRLSPRLVATRTGVATDTPRTHVTYLTRLADVKLCDDAHTSLR</sequence>
<keyword evidence="2" id="KW-1185">Reference proteome</keyword>
<evidence type="ECO:0000313" key="2">
    <source>
        <dbReference type="Proteomes" id="UP001500420"/>
    </source>
</evidence>
<evidence type="ECO:0000313" key="1">
    <source>
        <dbReference type="EMBL" id="GAA0672845.1"/>
    </source>
</evidence>
<dbReference type="Proteomes" id="UP001500420">
    <property type="component" value="Unassembled WGS sequence"/>
</dbReference>
<protein>
    <submittedName>
        <fullName evidence="1">Uncharacterized protein</fullName>
    </submittedName>
</protein>